<dbReference type="PANTHER" id="PTHR14885:SF3">
    <property type="entry name" value="CILIA- AND FLAGELLA-ASSOCIATED PROTEIN 44"/>
    <property type="match status" value="1"/>
</dbReference>
<protein>
    <recommendedName>
        <fullName evidence="12">Cilia- and flagella-associated protein 44</fullName>
    </recommendedName>
</protein>
<evidence type="ECO:0000256" key="5">
    <source>
        <dbReference type="ARBA" id="ARBA00023054"/>
    </source>
</evidence>
<keyword evidence="11" id="KW-1185">Reference proteome</keyword>
<accession>A0A9P0BLK9</accession>
<evidence type="ECO:0000256" key="6">
    <source>
        <dbReference type="ARBA" id="ARBA00023212"/>
    </source>
</evidence>
<evidence type="ECO:0000256" key="2">
    <source>
        <dbReference type="ARBA" id="ARBA00022490"/>
    </source>
</evidence>
<dbReference type="OrthoDB" id="1935234at2759"/>
<evidence type="ECO:0000256" key="7">
    <source>
        <dbReference type="ARBA" id="ARBA00023273"/>
    </source>
</evidence>
<dbReference type="SUPFAM" id="SSF50978">
    <property type="entry name" value="WD40 repeat-like"/>
    <property type="match status" value="2"/>
</dbReference>
<gene>
    <name evidence="10" type="ORF">CINC_LOCUS1545</name>
</gene>
<dbReference type="Pfam" id="PF00400">
    <property type="entry name" value="WD40"/>
    <property type="match status" value="2"/>
</dbReference>
<evidence type="ECO:0000256" key="3">
    <source>
        <dbReference type="ARBA" id="ARBA00022574"/>
    </source>
</evidence>
<dbReference type="Proteomes" id="UP001154114">
    <property type="component" value="Chromosome 11"/>
</dbReference>
<feature type="region of interest" description="Disordered" evidence="9">
    <location>
        <begin position="1360"/>
        <end position="1401"/>
    </location>
</feature>
<dbReference type="GO" id="GO:0005930">
    <property type="term" value="C:axoneme"/>
    <property type="evidence" value="ECO:0007669"/>
    <property type="project" value="UniProtKB-SubCell"/>
</dbReference>
<evidence type="ECO:0000256" key="9">
    <source>
        <dbReference type="SAM" id="MobiDB-lite"/>
    </source>
</evidence>
<sequence>MFDFEFSYGYNCHKYFNLCACDDLVVCWASGSMISFLDVNTRQIWFRRSSTGGSVGSITSFRKDPNYRIAIAEDREGNKDPLIILYTWPQMDIDAVLRDGTTNAYSILDFSPDGELLASVGRDPDYNLTIWNWKRHKILLRTSAFTYDVNTVMFSPYCEGQLTTAGAAHIKFWKMAQTFTGLKLKGELGRFGKTEICDVLGVYPMPDEKVLSGCEWGNILVWEAGLVKLEVTQKGRKVCHGAPIIQFMLSPAGDEVTTIARDGCIRSWYWDSVDQADPPEDDPFVELNPVAETCVPGCQIMCLKHQKDVYWYSQDANGGIWVVELDIDKIECNHRKVVTCHAGGIVAMVAMRGYTILVTVGVDGALHAYNTKTHALLARYLFPTAITCLLYPPLEVDSTSRIIVVGFADGIMRTLLLYPDVLLAQRTMVDIRVRSSLTIHSDEESTHSDVIDMISMLKPHSKAITQISINKQRTLLVTCGQDSTIFIYKLNLTIPFSLERVGFVETPNNIAYMTWKPQEERVLLICGQVGLTMEVVLPEPIIRPYANIKTFQLNFESYKETLVKKHFMRRRPLPEEEDLASIDEEALKAKEEAEYRDEDEEEEWTGEIELMESESMLGTTVTWAEYCKDGTVWIVQKETGALLLIQPGVNKILKYAPFPDAWCETMTALKFVCDGRYLVVGTNTGYIRVVRMPYESEDNPEYHKKVWVIAQQKLLRKLKGRRLAKEETQPIPRIDLVDFYYLPMHDKYAGAVTCLEFNHTSKRFYTCGDDGNIFGFFVNFPQRLLPKPKLPPELEDLKVKKVKEHSTVEGELMSHEQLKQREEYDKMMAIANAHKKKVRDQLFELTTEYNKLIKANRALPTSQQIDVTLDPRPLEVQEKELDDAKALTKRKLAHQLEASDLALNKMHSRNIIQLDVFPFTVRAIKDPILLLRPFRQKNLSKMFYDQLEEVYQKMAEAALRGRRTESTIRRVAVRKTSYGPPRVASFLLGLPPNPPYPLKKALKNYHQRLNRHHLQFTEWQDHLSRKPDPNAMPPGAAEALKEAEESIGNRILKSHPDYVAPPGHNTQLRVCLCRKEIYDVKREFNEKVLQLRAHKVFLVKYMKEIGERVSEIRLEIPAKLARSPPPIPHIDEELEFPERHLEVKVESVVLPAGRVPPSKKKHEGHQPVDRRKSVVVSHPRVRQPRVPKFVPLNVTRPLVATWELLKGRQDQESTPTEVELRERRMERHLYEQEILLSDAELSIDMFDTRLKELQRERIRVQEKDQLLQLHLYQLHREMNVLNRFEMHEDRLAERVYVKLMQVRGVQDQVIDCEHRIEEHLTKKEQLDSQCQELQRLFKRLVQDNKFADFLRRIFKKKYRPPRTRDDDESSESESSSSSSEEEDQGSLDSRDIGPIRLDPNVCPEGCEKEIFDKTYELRNTRHSHEQDMMEQDKLVELLKRDIEAHNKIKRKLSVQLEQRKNDLREFMLEKQTCMNDVDQVVVLRYDQIRAAAIRGCTGAQGLSQAVVFPEALLHRLRRRVLELQEEIRQQKMRQKINRTHLFRMNIDLRAMEDEARELRAMMRDVLARKLGKPRKVDRTLDDLLRQMARRHKYSMTYGYMPHVINQLRTWRERHSNLEMKYLQTLNTFSDRLRLAAALQAEVYPQKMAKDPSEIAGGYVPAQYQRDVMRLLIVRDQQKQQIKQLQDEIQSLRMKPLSKKSPPPTWTSVESEHSEIYLFMVPRSQRQRRHKYFPITPLGSHTNVHDVNVMKLLFDCLDAMRVSRDDANELLKDVTALLPSIVSGSLSRYDVTDTIVKKWLLKFGGDPSQYKKQTKAFDAIAALVDRLVRQQVETMEPSTLPEEVLEKLEGALKDVTDEHEPLSERLGPALAALLHSAYAHDIDNPETMASLVKSLTDDEHPITSASVNRISSFDVLEDIKDCGVDMADDELRAVIQVAIDSLRAQVIDPKEAGQIDEEVENAMANRRTSQSNERRASDSRRRSRTSEVGSASGSQGAARKSFQSDSIFTGTHTVTSDRKQSFASVVPHEYQSPIGSTYGLPVGQTKSTTSSTGAADKGILHVGAGHMRTHPTGVQIGLPPEPESPDQAEISEEIKEAIMKGKDMDDIK</sequence>
<evidence type="ECO:0000313" key="11">
    <source>
        <dbReference type="Proteomes" id="UP001154114"/>
    </source>
</evidence>
<keyword evidence="6" id="KW-0206">Cytoskeleton</keyword>
<keyword evidence="5 8" id="KW-0175">Coiled coil</keyword>
<organism evidence="10 11">
    <name type="scientific">Chrysodeixis includens</name>
    <name type="common">Soybean looper</name>
    <name type="synonym">Pseudoplusia includens</name>
    <dbReference type="NCBI Taxonomy" id="689277"/>
    <lineage>
        <taxon>Eukaryota</taxon>
        <taxon>Metazoa</taxon>
        <taxon>Ecdysozoa</taxon>
        <taxon>Arthropoda</taxon>
        <taxon>Hexapoda</taxon>
        <taxon>Insecta</taxon>
        <taxon>Pterygota</taxon>
        <taxon>Neoptera</taxon>
        <taxon>Endopterygota</taxon>
        <taxon>Lepidoptera</taxon>
        <taxon>Glossata</taxon>
        <taxon>Ditrysia</taxon>
        <taxon>Noctuoidea</taxon>
        <taxon>Noctuidae</taxon>
        <taxon>Plusiinae</taxon>
        <taxon>Chrysodeixis</taxon>
    </lineage>
</organism>
<feature type="region of interest" description="Disordered" evidence="9">
    <location>
        <begin position="1953"/>
        <end position="2003"/>
    </location>
</feature>
<feature type="compositionally biased region" description="Polar residues" evidence="9">
    <location>
        <begin position="1986"/>
        <end position="2003"/>
    </location>
</feature>
<evidence type="ECO:0000313" key="10">
    <source>
        <dbReference type="EMBL" id="CAH0581322.1"/>
    </source>
</evidence>
<keyword evidence="2" id="KW-0963">Cytoplasm</keyword>
<evidence type="ECO:0008006" key="12">
    <source>
        <dbReference type="Google" id="ProtNLM"/>
    </source>
</evidence>
<comment type="subcellular location">
    <subcellularLocation>
        <location evidence="1">Cytoplasm</location>
        <location evidence="1">Cytoskeleton</location>
        <location evidence="1">Cilium axoneme</location>
    </subcellularLocation>
</comment>
<evidence type="ECO:0000256" key="4">
    <source>
        <dbReference type="ARBA" id="ARBA00022737"/>
    </source>
</evidence>
<feature type="region of interest" description="Disordered" evidence="9">
    <location>
        <begin position="1154"/>
        <end position="1177"/>
    </location>
</feature>
<dbReference type="InterPro" id="IPR036322">
    <property type="entry name" value="WD40_repeat_dom_sf"/>
</dbReference>
<dbReference type="InterPro" id="IPR001680">
    <property type="entry name" value="WD40_rpt"/>
</dbReference>
<feature type="coiled-coil region" evidence="8">
    <location>
        <begin position="1316"/>
        <end position="1343"/>
    </location>
</feature>
<keyword evidence="4" id="KW-0677">Repeat</keyword>
<dbReference type="SMART" id="SM00320">
    <property type="entry name" value="WD40"/>
    <property type="match status" value="7"/>
</dbReference>
<evidence type="ECO:0000256" key="8">
    <source>
        <dbReference type="SAM" id="Coils"/>
    </source>
</evidence>
<evidence type="ECO:0000256" key="1">
    <source>
        <dbReference type="ARBA" id="ARBA00004430"/>
    </source>
</evidence>
<feature type="region of interest" description="Disordered" evidence="9">
    <location>
        <begin position="2068"/>
        <end position="2087"/>
    </location>
</feature>
<dbReference type="EMBL" id="LR824014">
    <property type="protein sequence ID" value="CAH0581322.1"/>
    <property type="molecule type" value="Genomic_DNA"/>
</dbReference>
<dbReference type="GO" id="GO:0003341">
    <property type="term" value="P:cilium movement"/>
    <property type="evidence" value="ECO:0007669"/>
    <property type="project" value="UniProtKB-ARBA"/>
</dbReference>
<name>A0A9P0BLK9_CHRIL</name>
<proteinExistence type="predicted"/>
<feature type="coiled-coil region" evidence="8">
    <location>
        <begin position="1667"/>
        <end position="1694"/>
    </location>
</feature>
<dbReference type="PANTHER" id="PTHR14885">
    <property type="entry name" value="CILIA- AND FLAGELLA-ASSOCIATED PROTEIN 43-RELATED"/>
    <property type="match status" value="1"/>
</dbReference>
<feature type="coiled-coil region" evidence="8">
    <location>
        <begin position="1513"/>
        <end position="1568"/>
    </location>
</feature>
<feature type="coiled-coil region" evidence="8">
    <location>
        <begin position="1236"/>
        <end position="1263"/>
    </location>
</feature>
<dbReference type="InterPro" id="IPR015943">
    <property type="entry name" value="WD40/YVTN_repeat-like_dom_sf"/>
</dbReference>
<keyword evidence="7" id="KW-0966">Cell projection</keyword>
<reference evidence="10" key="1">
    <citation type="submission" date="2021-12" db="EMBL/GenBank/DDBJ databases">
        <authorList>
            <person name="King R."/>
        </authorList>
    </citation>
    <scope>NUCLEOTIDE SEQUENCE</scope>
</reference>
<dbReference type="Gene3D" id="2.130.10.10">
    <property type="entry name" value="YVTN repeat-like/Quinoprotein amine dehydrogenase"/>
    <property type="match status" value="3"/>
</dbReference>
<keyword evidence="3" id="KW-0853">WD repeat</keyword>